<protein>
    <submittedName>
        <fullName evidence="2">ABC transporter permease</fullName>
    </submittedName>
</protein>
<evidence type="ECO:0000256" key="1">
    <source>
        <dbReference type="SAM" id="Phobius"/>
    </source>
</evidence>
<keyword evidence="1" id="KW-0472">Membrane</keyword>
<sequence>MLTTYAATKPIRAIGGFFSMSLDTLVLIFKPPFAWREYLLQSWFVARVSMVPALMMTLPYSVILTFIFNILLTEIGAGDFSGTGAAIGTVNQIAPIVTVLVVSGAGSTAMCADLGARTIREELDAMRVLGINPIHRLVVPRVLAATTVALALESAVTVVGLSGAFFFTVYAQHVSAGAFVTGLTTLTGLADVLVSLVKAMLFGMAAGLIACYMGISVGGGPAGVGNAVNETVVFTFMVLFAINVVVTAVGIQFTVS</sequence>
<keyword evidence="1" id="KW-0812">Transmembrane</keyword>
<feature type="transmembrane region" description="Helical" evidence="1">
    <location>
        <begin position="12"/>
        <end position="29"/>
    </location>
</feature>
<dbReference type="PANTHER" id="PTHR30188">
    <property type="entry name" value="ABC TRANSPORTER PERMEASE PROTEIN-RELATED"/>
    <property type="match status" value="1"/>
</dbReference>
<comment type="caution">
    <text evidence="2">The sequence shown here is derived from an EMBL/GenBank/DDBJ whole genome shotgun (WGS) entry which is preliminary data.</text>
</comment>
<organism evidence="2 3">
    <name type="scientific">Mycobacterium kiyosense</name>
    <dbReference type="NCBI Taxonomy" id="2871094"/>
    <lineage>
        <taxon>Bacteria</taxon>
        <taxon>Bacillati</taxon>
        <taxon>Actinomycetota</taxon>
        <taxon>Actinomycetes</taxon>
        <taxon>Mycobacteriales</taxon>
        <taxon>Mycobacteriaceae</taxon>
        <taxon>Mycobacterium</taxon>
    </lineage>
</organism>
<reference evidence="2" key="1">
    <citation type="submission" date="2022-07" db="EMBL/GenBank/DDBJ databases">
        <title>Mycobacterium kiyosense sp. nov., scotochromogenic slow-glowing species isolated from respiratory specimens.</title>
        <authorList>
            <person name="Fukano H."/>
            <person name="Kazumi Y."/>
            <person name="Sakagami N."/>
            <person name="Ato M."/>
            <person name="Mitarai S."/>
            <person name="Hoshino Y."/>
        </authorList>
    </citation>
    <scope>NUCLEOTIDE SEQUENCE</scope>
    <source>
        <strain evidence="2">SRL2020-028</strain>
    </source>
</reference>
<gene>
    <name evidence="2" type="ORF">SRL2020028_46930</name>
</gene>
<keyword evidence="1" id="KW-1133">Transmembrane helix</keyword>
<feature type="transmembrane region" description="Helical" evidence="1">
    <location>
        <begin position="176"/>
        <end position="194"/>
    </location>
</feature>
<feature type="transmembrane region" description="Helical" evidence="1">
    <location>
        <begin position="50"/>
        <end position="72"/>
    </location>
</feature>
<feature type="transmembrane region" description="Helical" evidence="1">
    <location>
        <begin position="232"/>
        <end position="255"/>
    </location>
</feature>
<accession>A0AA37Q3G5</accession>
<dbReference type="Proteomes" id="UP001165663">
    <property type="component" value="Unassembled WGS sequence"/>
</dbReference>
<dbReference type="GO" id="GO:0005548">
    <property type="term" value="F:phospholipid transporter activity"/>
    <property type="evidence" value="ECO:0007669"/>
    <property type="project" value="TreeGrafter"/>
</dbReference>
<dbReference type="PANTHER" id="PTHR30188:SF4">
    <property type="entry name" value="PROTEIN TRIGALACTOSYLDIACYLGLYCEROL 1, CHLOROPLASTIC"/>
    <property type="match status" value="1"/>
</dbReference>
<name>A0AA37Q3G5_9MYCO</name>
<proteinExistence type="predicted"/>
<evidence type="ECO:0000313" key="2">
    <source>
        <dbReference type="EMBL" id="GLB85437.1"/>
    </source>
</evidence>
<dbReference type="EMBL" id="BRXE01000084">
    <property type="protein sequence ID" value="GLB85437.1"/>
    <property type="molecule type" value="Genomic_DNA"/>
</dbReference>
<feature type="transmembrane region" description="Helical" evidence="1">
    <location>
        <begin position="137"/>
        <end position="170"/>
    </location>
</feature>
<feature type="transmembrane region" description="Helical" evidence="1">
    <location>
        <begin position="201"/>
        <end position="220"/>
    </location>
</feature>
<dbReference type="AlphaFoldDB" id="A0AA37Q3G5"/>
<evidence type="ECO:0000313" key="3">
    <source>
        <dbReference type="Proteomes" id="UP001165663"/>
    </source>
</evidence>
<dbReference type="InterPro" id="IPR030802">
    <property type="entry name" value="Permease_MalE"/>
</dbReference>
<dbReference type="GO" id="GO:0043190">
    <property type="term" value="C:ATP-binding cassette (ABC) transporter complex"/>
    <property type="evidence" value="ECO:0007669"/>
    <property type="project" value="InterPro"/>
</dbReference>
<dbReference type="Pfam" id="PF02405">
    <property type="entry name" value="MlaE"/>
    <property type="match status" value="1"/>
</dbReference>